<protein>
    <submittedName>
        <fullName evidence="2">Uncharacterized protein</fullName>
    </submittedName>
</protein>
<keyword evidence="3" id="KW-1185">Reference proteome</keyword>
<feature type="region of interest" description="Disordered" evidence="1">
    <location>
        <begin position="1"/>
        <end position="21"/>
    </location>
</feature>
<evidence type="ECO:0000256" key="1">
    <source>
        <dbReference type="SAM" id="MobiDB-lite"/>
    </source>
</evidence>
<dbReference type="AlphaFoldDB" id="A0A4Y2AJ70"/>
<gene>
    <name evidence="2" type="ORF">AVEN_28967_1</name>
</gene>
<name>A0A4Y2AJ70_ARAVE</name>
<dbReference type="EMBL" id="BGPR01000020">
    <property type="protein sequence ID" value="GBL79921.1"/>
    <property type="molecule type" value="Genomic_DNA"/>
</dbReference>
<accession>A0A4Y2AJ70</accession>
<dbReference type="Proteomes" id="UP000499080">
    <property type="component" value="Unassembled WGS sequence"/>
</dbReference>
<evidence type="ECO:0000313" key="2">
    <source>
        <dbReference type="EMBL" id="GBL79921.1"/>
    </source>
</evidence>
<sequence length="98" mass="11401">MEGLTNSHQQTSHVVQFRSSSRNCGDEFRFKSKGNFLDKTLEVPPIKKAPKYNESGDCEGQAVRPFLPSHRPRRVMLHISRSLHSTLRKFTCRLFFHK</sequence>
<organism evidence="2 3">
    <name type="scientific">Araneus ventricosus</name>
    <name type="common">Orbweaver spider</name>
    <name type="synonym">Epeira ventricosa</name>
    <dbReference type="NCBI Taxonomy" id="182803"/>
    <lineage>
        <taxon>Eukaryota</taxon>
        <taxon>Metazoa</taxon>
        <taxon>Ecdysozoa</taxon>
        <taxon>Arthropoda</taxon>
        <taxon>Chelicerata</taxon>
        <taxon>Arachnida</taxon>
        <taxon>Araneae</taxon>
        <taxon>Araneomorphae</taxon>
        <taxon>Entelegynae</taxon>
        <taxon>Araneoidea</taxon>
        <taxon>Araneidae</taxon>
        <taxon>Araneus</taxon>
    </lineage>
</organism>
<evidence type="ECO:0000313" key="3">
    <source>
        <dbReference type="Proteomes" id="UP000499080"/>
    </source>
</evidence>
<comment type="caution">
    <text evidence="2">The sequence shown here is derived from an EMBL/GenBank/DDBJ whole genome shotgun (WGS) entry which is preliminary data.</text>
</comment>
<proteinExistence type="predicted"/>
<reference evidence="2 3" key="1">
    <citation type="journal article" date="2019" name="Sci. Rep.">
        <title>Orb-weaving spider Araneus ventricosus genome elucidates the spidroin gene catalogue.</title>
        <authorList>
            <person name="Kono N."/>
            <person name="Nakamura H."/>
            <person name="Ohtoshi R."/>
            <person name="Moran D.A.P."/>
            <person name="Shinohara A."/>
            <person name="Yoshida Y."/>
            <person name="Fujiwara M."/>
            <person name="Mori M."/>
            <person name="Tomita M."/>
            <person name="Arakawa K."/>
        </authorList>
    </citation>
    <scope>NUCLEOTIDE SEQUENCE [LARGE SCALE GENOMIC DNA]</scope>
</reference>